<dbReference type="Gene3D" id="1.20.970.10">
    <property type="entry name" value="Transferase, Pyrimidine Nucleoside Phosphorylase, Chain C"/>
    <property type="match status" value="1"/>
</dbReference>
<evidence type="ECO:0000256" key="8">
    <source>
        <dbReference type="HAMAP-Rule" id="MF_00211"/>
    </source>
</evidence>
<feature type="binding site" evidence="8">
    <location>
        <position position="81"/>
    </location>
    <ligand>
        <name>5-phospho-alpha-D-ribose 1-diphosphate</name>
        <dbReference type="ChEBI" id="CHEBI:58017"/>
    </ligand>
</feature>
<comment type="similarity">
    <text evidence="8">Belongs to the anthranilate phosphoribosyltransferase family.</text>
</comment>
<feature type="binding site" evidence="8">
    <location>
        <position position="167"/>
    </location>
    <ligand>
        <name>anthranilate</name>
        <dbReference type="ChEBI" id="CHEBI:16567"/>
        <label>2</label>
    </ligand>
</feature>
<feature type="binding site" evidence="8">
    <location>
        <position position="112"/>
    </location>
    <ligand>
        <name>anthranilate</name>
        <dbReference type="ChEBI" id="CHEBI:16567"/>
        <label>1</label>
    </ligand>
</feature>
<dbReference type="SUPFAM" id="SSF52418">
    <property type="entry name" value="Nucleoside phosphorylase/phosphoribosyltransferase catalytic domain"/>
    <property type="match status" value="1"/>
</dbReference>
<evidence type="ECO:0000256" key="7">
    <source>
        <dbReference type="ARBA" id="ARBA00023141"/>
    </source>
</evidence>
<comment type="cofactor">
    <cofactor evidence="8">
        <name>Mg(2+)</name>
        <dbReference type="ChEBI" id="CHEBI:18420"/>
    </cofactor>
    <text evidence="8">Binds 2 magnesium ions per monomer.</text>
</comment>
<name>A0A2H4VA26_9EURY</name>
<dbReference type="InterPro" id="IPR017459">
    <property type="entry name" value="Glycosyl_Trfase_fam3_N_dom"/>
</dbReference>
<protein>
    <recommendedName>
        <fullName evidence="2 8">Anthranilate phosphoribosyltransferase</fullName>
        <ecNumber evidence="2 8">2.4.2.18</ecNumber>
    </recommendedName>
</protein>
<feature type="binding site" evidence="8">
    <location>
        <position position="232"/>
    </location>
    <ligand>
        <name>Mg(2+)</name>
        <dbReference type="ChEBI" id="CHEBI:18420"/>
        <label>1</label>
    </ligand>
</feature>
<dbReference type="EMBL" id="CP017766">
    <property type="protein sequence ID" value="AUB54947.1"/>
    <property type="molecule type" value="Genomic_DNA"/>
</dbReference>
<evidence type="ECO:0000313" key="11">
    <source>
        <dbReference type="EMBL" id="AUB54947.1"/>
    </source>
</evidence>
<dbReference type="PANTHER" id="PTHR43285">
    <property type="entry name" value="ANTHRANILATE PHOSPHORIBOSYLTRANSFERASE"/>
    <property type="match status" value="1"/>
</dbReference>
<dbReference type="InterPro" id="IPR005940">
    <property type="entry name" value="Anthranilate_Pribosyl_Tfrase"/>
</dbReference>
<dbReference type="Pfam" id="PF02885">
    <property type="entry name" value="Glycos_trans_3N"/>
    <property type="match status" value="1"/>
</dbReference>
<evidence type="ECO:0000256" key="4">
    <source>
        <dbReference type="ARBA" id="ARBA00022676"/>
    </source>
</evidence>
<dbReference type="FunFam" id="3.40.1030.10:FF:000002">
    <property type="entry name" value="Anthranilate phosphoribosyltransferase"/>
    <property type="match status" value="1"/>
</dbReference>
<dbReference type="PANTHER" id="PTHR43285:SF2">
    <property type="entry name" value="ANTHRANILATE PHOSPHORIBOSYLTRANSFERASE"/>
    <property type="match status" value="1"/>
</dbReference>
<evidence type="ECO:0000256" key="1">
    <source>
        <dbReference type="ARBA" id="ARBA00004907"/>
    </source>
</evidence>
<keyword evidence="3 8" id="KW-0028">Amino-acid biosynthesis</keyword>
<keyword evidence="6 8" id="KW-0822">Tryptophan biosynthesis</keyword>
<keyword evidence="4 8" id="KW-0328">Glycosyltransferase</keyword>
<evidence type="ECO:0000256" key="5">
    <source>
        <dbReference type="ARBA" id="ARBA00022679"/>
    </source>
</evidence>
<evidence type="ECO:0000313" key="12">
    <source>
        <dbReference type="Proteomes" id="UP000232806"/>
    </source>
</evidence>
<comment type="subunit">
    <text evidence="8">Homodimer.</text>
</comment>
<dbReference type="Pfam" id="PF00591">
    <property type="entry name" value="Glycos_transf_3"/>
    <property type="match status" value="1"/>
</dbReference>
<dbReference type="HAMAP" id="MF_00211">
    <property type="entry name" value="TrpD"/>
    <property type="match status" value="1"/>
</dbReference>
<dbReference type="AlphaFoldDB" id="A0A2H4VA26"/>
<dbReference type="RefSeq" id="WP_100904925.1">
    <property type="nucleotide sequence ID" value="NZ_CP017766.1"/>
</dbReference>
<dbReference type="InterPro" id="IPR035902">
    <property type="entry name" value="Nuc_phospho_transferase"/>
</dbReference>
<dbReference type="GO" id="GO:0004048">
    <property type="term" value="F:anthranilate phosphoribosyltransferase activity"/>
    <property type="evidence" value="ECO:0007669"/>
    <property type="project" value="UniProtKB-UniRule"/>
</dbReference>
<comment type="catalytic activity">
    <reaction evidence="8">
        <text>N-(5-phospho-beta-D-ribosyl)anthranilate + diphosphate = 5-phospho-alpha-D-ribose 1-diphosphate + anthranilate</text>
        <dbReference type="Rhea" id="RHEA:11768"/>
        <dbReference type="ChEBI" id="CHEBI:16567"/>
        <dbReference type="ChEBI" id="CHEBI:18277"/>
        <dbReference type="ChEBI" id="CHEBI:33019"/>
        <dbReference type="ChEBI" id="CHEBI:58017"/>
        <dbReference type="EC" id="2.4.2.18"/>
    </reaction>
</comment>
<gene>
    <name evidence="8" type="primary">trpD</name>
    <name evidence="11" type="ORF">BK007_02185</name>
</gene>
<feature type="binding site" evidence="8">
    <location>
        <begin position="91"/>
        <end position="94"/>
    </location>
    <ligand>
        <name>5-phospho-alpha-D-ribose 1-diphosphate</name>
        <dbReference type="ChEBI" id="CHEBI:58017"/>
    </ligand>
</feature>
<evidence type="ECO:0000259" key="9">
    <source>
        <dbReference type="Pfam" id="PF00591"/>
    </source>
</evidence>
<feature type="domain" description="Glycosyl transferase family 3" evidence="9">
    <location>
        <begin position="75"/>
        <end position="335"/>
    </location>
</feature>
<reference evidence="11 12" key="1">
    <citation type="submission" date="2016-10" db="EMBL/GenBank/DDBJ databases">
        <title>Comparative genomics between deep and shallow subseafloor isolates.</title>
        <authorList>
            <person name="Ishii S."/>
            <person name="Miller J.R."/>
            <person name="Sutton G."/>
            <person name="Suzuki S."/>
            <person name="Methe B."/>
            <person name="Inagaki F."/>
            <person name="Imachi H."/>
        </authorList>
    </citation>
    <scope>NUCLEOTIDE SEQUENCE [LARGE SCALE GENOMIC DNA]</scope>
    <source>
        <strain evidence="11 12">MO-MB1</strain>
    </source>
</reference>
<dbReference type="GO" id="GO:0000287">
    <property type="term" value="F:magnesium ion binding"/>
    <property type="evidence" value="ECO:0007669"/>
    <property type="project" value="UniProtKB-UniRule"/>
</dbReference>
<dbReference type="GeneID" id="35120364"/>
<sequence>MISECLNKVASRQNLSEGEAYDCMMEMVSGDANDVDMAAFLAALATKGEDAAEITGFVRAMREVSIKVTPSLDDALVDTCGTGGDSFKTFNVSTVATIIAAAAGVPIAKHGNRAISSKCGGADILEAMGVNINGDASSVESCLEKSGMGFMFAPNFHPAMKHVMPVRRKLGIRTVFNILGPLSSPANADIHLMGVFDPGYVEVVANVLKNLGVKRAMVVHGFDEEGKPALDEISIIGKTHAAILEDGEITLSDLYPEDFGLEMADKKQIRARDTLEENLQIAQDVLGGKNTNPTEKARMDICLANAGAIIFLGGKASDLKEGVGIAREIVEKGQAKDKLQDFIRASKA</sequence>
<dbReference type="Proteomes" id="UP000232806">
    <property type="component" value="Chromosome"/>
</dbReference>
<evidence type="ECO:0000259" key="10">
    <source>
        <dbReference type="Pfam" id="PF02885"/>
    </source>
</evidence>
<feature type="binding site" evidence="8">
    <location>
        <position position="93"/>
    </location>
    <ligand>
        <name>Mg(2+)</name>
        <dbReference type="ChEBI" id="CHEBI:18420"/>
        <label>1</label>
    </ligand>
</feature>
<feature type="binding site" evidence="8">
    <location>
        <position position="232"/>
    </location>
    <ligand>
        <name>Mg(2+)</name>
        <dbReference type="ChEBI" id="CHEBI:18420"/>
        <label>2</label>
    </ligand>
</feature>
<dbReference type="InterPro" id="IPR036320">
    <property type="entry name" value="Glycosyl_Trfase_fam3_N_dom_sf"/>
</dbReference>
<evidence type="ECO:0000256" key="3">
    <source>
        <dbReference type="ARBA" id="ARBA00022605"/>
    </source>
</evidence>
<keyword evidence="7 8" id="KW-0057">Aromatic amino acid biosynthesis</keyword>
<dbReference type="InterPro" id="IPR000312">
    <property type="entry name" value="Glycosyl_Trfase_fam3"/>
</dbReference>
<dbReference type="SUPFAM" id="SSF47648">
    <property type="entry name" value="Nucleoside phosphorylase/phosphoribosyltransferase N-terminal domain"/>
    <property type="match status" value="1"/>
</dbReference>
<dbReference type="GO" id="GO:0000162">
    <property type="term" value="P:L-tryptophan biosynthetic process"/>
    <property type="evidence" value="ECO:0007669"/>
    <property type="project" value="UniProtKB-UniRule"/>
</dbReference>
<feature type="binding site" evidence="8">
    <location>
        <position position="231"/>
    </location>
    <ligand>
        <name>Mg(2+)</name>
        <dbReference type="ChEBI" id="CHEBI:18420"/>
        <label>2</label>
    </ligand>
</feature>
<feature type="binding site" evidence="8">
    <location>
        <position position="89"/>
    </location>
    <ligand>
        <name>5-phospho-alpha-D-ribose 1-diphosphate</name>
        <dbReference type="ChEBI" id="CHEBI:58017"/>
    </ligand>
</feature>
<feature type="binding site" evidence="8">
    <location>
        <position position="121"/>
    </location>
    <ligand>
        <name>5-phospho-alpha-D-ribose 1-diphosphate</name>
        <dbReference type="ChEBI" id="CHEBI:58017"/>
    </ligand>
</feature>
<dbReference type="EC" id="2.4.2.18" evidence="2 8"/>
<comment type="pathway">
    <text evidence="1 8">Amino-acid biosynthesis; L-tryptophan biosynthesis; L-tryptophan from chorismate: step 2/5.</text>
</comment>
<keyword evidence="8" id="KW-0460">Magnesium</keyword>
<dbReference type="NCBIfam" id="TIGR01245">
    <property type="entry name" value="trpD"/>
    <property type="match status" value="1"/>
</dbReference>
<evidence type="ECO:0000256" key="6">
    <source>
        <dbReference type="ARBA" id="ARBA00022822"/>
    </source>
</evidence>
<dbReference type="GO" id="GO:0005829">
    <property type="term" value="C:cytosol"/>
    <property type="evidence" value="ECO:0007669"/>
    <property type="project" value="TreeGrafter"/>
</dbReference>
<feature type="binding site" evidence="8">
    <location>
        <begin position="109"/>
        <end position="117"/>
    </location>
    <ligand>
        <name>5-phospho-alpha-D-ribose 1-diphosphate</name>
        <dbReference type="ChEBI" id="CHEBI:58017"/>
    </ligand>
</feature>
<feature type="binding site" evidence="8">
    <location>
        <position position="81"/>
    </location>
    <ligand>
        <name>anthranilate</name>
        <dbReference type="ChEBI" id="CHEBI:16567"/>
        <label>1</label>
    </ligand>
</feature>
<feature type="domain" description="Glycosyl transferase family 3 N-terminal" evidence="10">
    <location>
        <begin position="4"/>
        <end position="63"/>
    </location>
</feature>
<dbReference type="Gene3D" id="3.40.1030.10">
    <property type="entry name" value="Nucleoside phosphorylase/phosphoribosyltransferase catalytic domain"/>
    <property type="match status" value="1"/>
</dbReference>
<evidence type="ECO:0000256" key="2">
    <source>
        <dbReference type="ARBA" id="ARBA00011948"/>
    </source>
</evidence>
<feature type="binding site" evidence="8">
    <location>
        <begin position="84"/>
        <end position="85"/>
    </location>
    <ligand>
        <name>5-phospho-alpha-D-ribose 1-diphosphate</name>
        <dbReference type="ChEBI" id="CHEBI:58017"/>
    </ligand>
</feature>
<comment type="function">
    <text evidence="8">Catalyzes the transfer of the phosphoribosyl group of 5-phosphorylribose-1-pyrophosphate (PRPP) to anthranilate to yield N-(5'-phosphoribosyl)-anthranilate (PRA).</text>
</comment>
<dbReference type="UniPathway" id="UPA00035">
    <property type="reaction ID" value="UER00041"/>
</dbReference>
<accession>A0A2H4VA26</accession>
<proteinExistence type="inferred from homology"/>
<comment type="caution">
    <text evidence="8">Lacks conserved residue(s) required for the propagation of feature annotation.</text>
</comment>
<dbReference type="OrthoDB" id="8214at2157"/>
<organism evidence="11 12">
    <name type="scientific">Methanobacterium subterraneum</name>
    <dbReference type="NCBI Taxonomy" id="59277"/>
    <lineage>
        <taxon>Archaea</taxon>
        <taxon>Methanobacteriati</taxon>
        <taxon>Methanobacteriota</taxon>
        <taxon>Methanomada group</taxon>
        <taxon>Methanobacteria</taxon>
        <taxon>Methanobacteriales</taxon>
        <taxon>Methanobacteriaceae</taxon>
        <taxon>Methanobacterium</taxon>
    </lineage>
</organism>
<keyword evidence="5 8" id="KW-0808">Transferase</keyword>
<keyword evidence="8" id="KW-0479">Metal-binding</keyword>